<keyword evidence="1" id="KW-1133">Transmembrane helix</keyword>
<feature type="transmembrane region" description="Helical" evidence="1">
    <location>
        <begin position="12"/>
        <end position="31"/>
    </location>
</feature>
<dbReference type="InParanoid" id="A0A3Q7IIS6"/>
<keyword evidence="1" id="KW-0472">Membrane</keyword>
<reference evidence="2" key="2">
    <citation type="submission" date="2019-01" db="UniProtKB">
        <authorList>
            <consortium name="EnsemblPlants"/>
        </authorList>
    </citation>
    <scope>IDENTIFICATION</scope>
    <source>
        <strain evidence="2">cv. Heinz 1706</strain>
    </source>
</reference>
<dbReference type="EnsemblPlants" id="Solyc08g061950.1.1">
    <property type="protein sequence ID" value="Solyc08g061950.1.1.1"/>
    <property type="gene ID" value="Solyc08g061950.1"/>
</dbReference>
<dbReference type="Proteomes" id="UP000004994">
    <property type="component" value="Chromosome 8"/>
</dbReference>
<name>A0A3Q7IIS6_SOLLC</name>
<organism evidence="2">
    <name type="scientific">Solanum lycopersicum</name>
    <name type="common">Tomato</name>
    <name type="synonym">Lycopersicon esculentum</name>
    <dbReference type="NCBI Taxonomy" id="4081"/>
    <lineage>
        <taxon>Eukaryota</taxon>
        <taxon>Viridiplantae</taxon>
        <taxon>Streptophyta</taxon>
        <taxon>Embryophyta</taxon>
        <taxon>Tracheophyta</taxon>
        <taxon>Spermatophyta</taxon>
        <taxon>Magnoliopsida</taxon>
        <taxon>eudicotyledons</taxon>
        <taxon>Gunneridae</taxon>
        <taxon>Pentapetalae</taxon>
        <taxon>asterids</taxon>
        <taxon>lamiids</taxon>
        <taxon>Solanales</taxon>
        <taxon>Solanaceae</taxon>
        <taxon>Solanoideae</taxon>
        <taxon>Solaneae</taxon>
        <taxon>Solanum</taxon>
        <taxon>Solanum subgen. Lycopersicon</taxon>
    </lineage>
</organism>
<protein>
    <submittedName>
        <fullName evidence="2">Uncharacterized protein</fullName>
    </submittedName>
</protein>
<keyword evidence="1" id="KW-0812">Transmembrane</keyword>
<keyword evidence="3" id="KW-1185">Reference proteome</keyword>
<sequence>MFELWLSWRRNLLFVLQLSLLFIVILVIEWFSRICPLYVFSGLNDGKGSMPLCA</sequence>
<dbReference type="PaxDb" id="4081-Solyc08g061950.1.1"/>
<evidence type="ECO:0000256" key="1">
    <source>
        <dbReference type="SAM" id="Phobius"/>
    </source>
</evidence>
<dbReference type="Gramene" id="Solyc08g061950.1.1">
    <property type="protein sequence ID" value="Solyc08g061950.1.1.1"/>
    <property type="gene ID" value="Solyc08g061950.1"/>
</dbReference>
<evidence type="ECO:0000313" key="2">
    <source>
        <dbReference type="EnsemblPlants" id="Solyc08g061950.1.1.1"/>
    </source>
</evidence>
<evidence type="ECO:0000313" key="3">
    <source>
        <dbReference type="Proteomes" id="UP000004994"/>
    </source>
</evidence>
<accession>A0A3Q7IIS6</accession>
<dbReference type="AlphaFoldDB" id="A0A3Q7IIS6"/>
<reference evidence="2" key="1">
    <citation type="journal article" date="2012" name="Nature">
        <title>The tomato genome sequence provides insights into fleshy fruit evolution.</title>
        <authorList>
            <consortium name="Tomato Genome Consortium"/>
        </authorList>
    </citation>
    <scope>NUCLEOTIDE SEQUENCE [LARGE SCALE GENOMIC DNA]</scope>
    <source>
        <strain evidence="2">cv. Heinz 1706</strain>
    </source>
</reference>
<proteinExistence type="predicted"/>